<name>A0A7R9Q524_9ACAR</name>
<dbReference type="EMBL" id="OC864142">
    <property type="protein sequence ID" value="CAD7631495.1"/>
    <property type="molecule type" value="Genomic_DNA"/>
</dbReference>
<dbReference type="Gene3D" id="3.40.50.720">
    <property type="entry name" value="NAD(P)-binding Rossmann-like Domain"/>
    <property type="match status" value="1"/>
</dbReference>
<proteinExistence type="inferred from homology"/>
<feature type="transmembrane region" description="Helical" evidence="13">
    <location>
        <begin position="6"/>
        <end position="27"/>
    </location>
</feature>
<keyword evidence="15" id="KW-1185">Reference proteome</keyword>
<evidence type="ECO:0000256" key="2">
    <source>
        <dbReference type="ARBA" id="ARBA00006484"/>
    </source>
</evidence>
<dbReference type="PANTHER" id="PTHR24322:SF736">
    <property type="entry name" value="RETINOL DEHYDROGENASE 10"/>
    <property type="match status" value="1"/>
</dbReference>
<dbReference type="OrthoDB" id="10253736at2759"/>
<evidence type="ECO:0000256" key="4">
    <source>
        <dbReference type="ARBA" id="ARBA00022857"/>
    </source>
</evidence>
<evidence type="ECO:0000256" key="8">
    <source>
        <dbReference type="ARBA" id="ARBA00023136"/>
    </source>
</evidence>
<dbReference type="PRINTS" id="PR00081">
    <property type="entry name" value="GDHRDH"/>
</dbReference>
<dbReference type="PANTHER" id="PTHR24322">
    <property type="entry name" value="PKSB"/>
    <property type="match status" value="1"/>
</dbReference>
<dbReference type="PROSITE" id="PS00061">
    <property type="entry name" value="ADH_SHORT"/>
    <property type="match status" value="1"/>
</dbReference>
<dbReference type="GO" id="GO:0016020">
    <property type="term" value="C:membrane"/>
    <property type="evidence" value="ECO:0007669"/>
    <property type="project" value="UniProtKB-SubCell"/>
</dbReference>
<keyword evidence="6" id="KW-0560">Oxidoreductase</keyword>
<protein>
    <recommendedName>
        <fullName evidence="10">Short-chain dehydrogenase/reductase 3</fullName>
    </recommendedName>
    <alternativeName>
        <fullName evidence="11">Retinal short-chain dehydrogenase/reductase 1</fullName>
    </alternativeName>
</protein>
<dbReference type="InterPro" id="IPR036291">
    <property type="entry name" value="NAD(P)-bd_dom_sf"/>
</dbReference>
<comment type="function">
    <text evidence="9">Catalyzes the reduction of all-trans-retinal to all-trans-retinol in the presence of NADPH.</text>
</comment>
<reference evidence="14" key="1">
    <citation type="submission" date="2020-11" db="EMBL/GenBank/DDBJ databases">
        <authorList>
            <person name="Tran Van P."/>
        </authorList>
    </citation>
    <scope>NUCLEOTIDE SEQUENCE</scope>
</reference>
<evidence type="ECO:0000256" key="10">
    <source>
        <dbReference type="ARBA" id="ARBA00068717"/>
    </source>
</evidence>
<dbReference type="EMBL" id="CAJPIZ010009567">
    <property type="protein sequence ID" value="CAG2111925.1"/>
    <property type="molecule type" value="Genomic_DNA"/>
</dbReference>
<evidence type="ECO:0000256" key="5">
    <source>
        <dbReference type="ARBA" id="ARBA00022989"/>
    </source>
</evidence>
<dbReference type="FunFam" id="3.40.50.720:FF:000131">
    <property type="entry name" value="Short-chain dehydrogenase/reductase 3"/>
    <property type="match status" value="1"/>
</dbReference>
<evidence type="ECO:0000256" key="7">
    <source>
        <dbReference type="ARBA" id="ARBA00023098"/>
    </source>
</evidence>
<evidence type="ECO:0000313" key="15">
    <source>
        <dbReference type="Proteomes" id="UP000759131"/>
    </source>
</evidence>
<dbReference type="CDD" id="cd05339">
    <property type="entry name" value="17beta-HSDXI-like_SDR_c"/>
    <property type="match status" value="1"/>
</dbReference>
<accession>A0A7R9Q524</accession>
<evidence type="ECO:0000256" key="13">
    <source>
        <dbReference type="SAM" id="Phobius"/>
    </source>
</evidence>
<evidence type="ECO:0000256" key="1">
    <source>
        <dbReference type="ARBA" id="ARBA00004141"/>
    </source>
</evidence>
<evidence type="ECO:0000256" key="9">
    <source>
        <dbReference type="ARBA" id="ARBA00059620"/>
    </source>
</evidence>
<evidence type="ECO:0000256" key="11">
    <source>
        <dbReference type="ARBA" id="ARBA00082544"/>
    </source>
</evidence>
<dbReference type="InterPro" id="IPR002347">
    <property type="entry name" value="SDR_fam"/>
</dbReference>
<keyword evidence="4" id="KW-0521">NADP</keyword>
<keyword evidence="7" id="KW-0443">Lipid metabolism</keyword>
<keyword evidence="5 13" id="KW-1133">Transmembrane helix</keyword>
<dbReference type="GO" id="GO:0052650">
    <property type="term" value="F:all-trans-retinol dehydrogenase (NADP+) activity"/>
    <property type="evidence" value="ECO:0007669"/>
    <property type="project" value="UniProtKB-ARBA"/>
</dbReference>
<dbReference type="Pfam" id="PF00106">
    <property type="entry name" value="adh_short"/>
    <property type="match status" value="1"/>
</dbReference>
<evidence type="ECO:0000256" key="12">
    <source>
        <dbReference type="RuleBase" id="RU000363"/>
    </source>
</evidence>
<comment type="subcellular location">
    <subcellularLocation>
        <location evidence="1">Membrane</location>
        <topology evidence="1">Multi-pass membrane protein</topology>
    </subcellularLocation>
</comment>
<dbReference type="AlphaFoldDB" id="A0A7R9Q524"/>
<keyword evidence="8 13" id="KW-0472">Membrane</keyword>
<dbReference type="InterPro" id="IPR020904">
    <property type="entry name" value="Sc_DH/Rdtase_CS"/>
</dbReference>
<keyword evidence="3 13" id="KW-0812">Transmembrane</keyword>
<evidence type="ECO:0000256" key="6">
    <source>
        <dbReference type="ARBA" id="ARBA00023002"/>
    </source>
</evidence>
<gene>
    <name evidence="14" type="ORF">OSB1V03_LOCUS11904</name>
</gene>
<dbReference type="GO" id="GO:0005811">
    <property type="term" value="C:lipid droplet"/>
    <property type="evidence" value="ECO:0007669"/>
    <property type="project" value="TreeGrafter"/>
</dbReference>
<dbReference type="Proteomes" id="UP000759131">
    <property type="component" value="Unassembled WGS sequence"/>
</dbReference>
<evidence type="ECO:0000313" key="14">
    <source>
        <dbReference type="EMBL" id="CAD7631495.1"/>
    </source>
</evidence>
<evidence type="ECO:0000256" key="3">
    <source>
        <dbReference type="ARBA" id="ARBA00022692"/>
    </source>
</evidence>
<dbReference type="PRINTS" id="PR00080">
    <property type="entry name" value="SDRFAMILY"/>
</dbReference>
<sequence>MAKSSNHFIAFLMIFYYWICGILLFFVPKSLRFKSVKDKLVLITGGGSGLGRALAIRFAKRGANVIVWDINKSGLDETVELVRAANPEVKVGSYVCDITDRHLVYETAAKVKRDVSAIDILVNNAGVVSGKNLMDIPDEKIIQTFQVNAISHFWTVKAVLPDMMAANSGHIVSIASVAGSTGGCQLTDYCASKFAAVGFEESLRYELINANKLGVKSTVVLPYFINTGMFAGFKSPILPALEPDYVADQIMAGVLTDAEYVAVPRICYTLNTLKTILPVKAFYKVYEVLGGYHVMEDFVGREGTQHNNNYVNNNNNRKVK</sequence>
<dbReference type="SUPFAM" id="SSF51735">
    <property type="entry name" value="NAD(P)-binding Rossmann-fold domains"/>
    <property type="match status" value="1"/>
</dbReference>
<organism evidence="14">
    <name type="scientific">Medioppia subpectinata</name>
    <dbReference type="NCBI Taxonomy" id="1979941"/>
    <lineage>
        <taxon>Eukaryota</taxon>
        <taxon>Metazoa</taxon>
        <taxon>Ecdysozoa</taxon>
        <taxon>Arthropoda</taxon>
        <taxon>Chelicerata</taxon>
        <taxon>Arachnida</taxon>
        <taxon>Acari</taxon>
        <taxon>Acariformes</taxon>
        <taxon>Sarcoptiformes</taxon>
        <taxon>Oribatida</taxon>
        <taxon>Brachypylina</taxon>
        <taxon>Oppioidea</taxon>
        <taxon>Oppiidae</taxon>
        <taxon>Medioppia</taxon>
    </lineage>
</organism>
<comment type="similarity">
    <text evidence="2 12">Belongs to the short-chain dehydrogenases/reductases (SDR) family.</text>
</comment>